<dbReference type="PROSITE" id="PS50975">
    <property type="entry name" value="ATP_GRASP"/>
    <property type="match status" value="1"/>
</dbReference>
<dbReference type="Gene3D" id="3.30.470.20">
    <property type="entry name" value="ATP-grasp fold, B domain"/>
    <property type="match status" value="1"/>
</dbReference>
<organism evidence="5 6">
    <name type="scientific">Candidatus Gottesmanbacteria bacterium RBG_13_37_7</name>
    <dbReference type="NCBI Taxonomy" id="1798369"/>
    <lineage>
        <taxon>Bacteria</taxon>
        <taxon>Candidatus Gottesmaniibacteriota</taxon>
    </lineage>
</organism>
<dbReference type="Proteomes" id="UP000178230">
    <property type="component" value="Unassembled WGS sequence"/>
</dbReference>
<comment type="caution">
    <text evidence="5">The sequence shown here is derived from an EMBL/GenBank/DDBJ whole genome shotgun (WGS) entry which is preliminary data.</text>
</comment>
<sequence>NLSPDMVVNLVCSVHGIEYLAAMIPAILDTYQIPYSGAGFSGESMAYNKYSVKKLLENVNVPTPKSQLVYSPKDEIRKVFNFPLIVKLNEIHGSVELDSGAICHNEMELHKRISFLYETYHQSILLEEFIIGREFSVFVFENLGPEIFTVENKFSSSNDYSLASFDLQWGQEKLDNVKYQDPVINQLVKKAYLATGMRDYGKFDIRQDKSGTYYFIDSNTNPVFGPHEIECPLTDTLQLYGYSFEAVLTKLLENVSERGYNTLF</sequence>
<name>A0A1F5YJG2_9BACT</name>
<dbReference type="GO" id="GO:0005524">
    <property type="term" value="F:ATP binding"/>
    <property type="evidence" value="ECO:0007669"/>
    <property type="project" value="UniProtKB-UniRule"/>
</dbReference>
<dbReference type="PANTHER" id="PTHR23132:SF23">
    <property type="entry name" value="D-ALANINE--D-ALANINE LIGASE B"/>
    <property type="match status" value="1"/>
</dbReference>
<dbReference type="EMBL" id="MFIY01000013">
    <property type="protein sequence ID" value="OGG00348.1"/>
    <property type="molecule type" value="Genomic_DNA"/>
</dbReference>
<comment type="similarity">
    <text evidence="1">Belongs to the D-alanine--D-alanine ligase family.</text>
</comment>
<proteinExistence type="inferred from homology"/>
<evidence type="ECO:0000259" key="4">
    <source>
        <dbReference type="PROSITE" id="PS50975"/>
    </source>
</evidence>
<dbReference type="SUPFAM" id="SSF56059">
    <property type="entry name" value="Glutathione synthetase ATP-binding domain-like"/>
    <property type="match status" value="1"/>
</dbReference>
<reference evidence="5 6" key="1">
    <citation type="journal article" date="2016" name="Nat. Commun.">
        <title>Thousands of microbial genomes shed light on interconnected biogeochemical processes in an aquifer system.</title>
        <authorList>
            <person name="Anantharaman K."/>
            <person name="Brown C.T."/>
            <person name="Hug L.A."/>
            <person name="Sharon I."/>
            <person name="Castelle C.J."/>
            <person name="Probst A.J."/>
            <person name="Thomas B.C."/>
            <person name="Singh A."/>
            <person name="Wilkins M.J."/>
            <person name="Karaoz U."/>
            <person name="Brodie E.L."/>
            <person name="Williams K.H."/>
            <person name="Hubbard S.S."/>
            <person name="Banfield J.F."/>
        </authorList>
    </citation>
    <scope>NUCLEOTIDE SEQUENCE [LARGE SCALE GENOMIC DNA]</scope>
</reference>
<dbReference type="PANTHER" id="PTHR23132">
    <property type="entry name" value="D-ALANINE--D-ALANINE LIGASE"/>
    <property type="match status" value="1"/>
</dbReference>
<evidence type="ECO:0000256" key="1">
    <source>
        <dbReference type="ARBA" id="ARBA00010871"/>
    </source>
</evidence>
<keyword evidence="3" id="KW-0067">ATP-binding</keyword>
<dbReference type="GO" id="GO:0046872">
    <property type="term" value="F:metal ion binding"/>
    <property type="evidence" value="ECO:0007669"/>
    <property type="project" value="InterPro"/>
</dbReference>
<dbReference type="InterPro" id="IPR011761">
    <property type="entry name" value="ATP-grasp"/>
</dbReference>
<dbReference type="AlphaFoldDB" id="A0A1F5YJG2"/>
<evidence type="ECO:0000256" key="3">
    <source>
        <dbReference type="PROSITE-ProRule" id="PRU00409"/>
    </source>
</evidence>
<dbReference type="GO" id="GO:0008716">
    <property type="term" value="F:D-alanine-D-alanine ligase activity"/>
    <property type="evidence" value="ECO:0007669"/>
    <property type="project" value="InterPro"/>
</dbReference>
<evidence type="ECO:0000256" key="2">
    <source>
        <dbReference type="ARBA" id="ARBA00022598"/>
    </source>
</evidence>
<dbReference type="Pfam" id="PF07478">
    <property type="entry name" value="Dala_Dala_lig_C"/>
    <property type="match status" value="1"/>
</dbReference>
<evidence type="ECO:0000313" key="6">
    <source>
        <dbReference type="Proteomes" id="UP000178230"/>
    </source>
</evidence>
<dbReference type="InterPro" id="IPR013815">
    <property type="entry name" value="ATP_grasp_subdomain_1"/>
</dbReference>
<keyword evidence="3" id="KW-0547">Nucleotide-binding</keyword>
<keyword evidence="2" id="KW-0436">Ligase</keyword>
<protein>
    <recommendedName>
        <fullName evidence="4">ATP-grasp domain-containing protein</fullName>
    </recommendedName>
</protein>
<evidence type="ECO:0000313" key="5">
    <source>
        <dbReference type="EMBL" id="OGG00348.1"/>
    </source>
</evidence>
<dbReference type="Gene3D" id="3.30.1490.20">
    <property type="entry name" value="ATP-grasp fold, A domain"/>
    <property type="match status" value="1"/>
</dbReference>
<gene>
    <name evidence="5" type="ORF">A2Y99_01005</name>
</gene>
<feature type="non-terminal residue" evidence="5">
    <location>
        <position position="1"/>
    </location>
</feature>
<dbReference type="InterPro" id="IPR011095">
    <property type="entry name" value="Dala_Dala_lig_C"/>
</dbReference>
<accession>A0A1F5YJG2</accession>
<feature type="domain" description="ATP-grasp" evidence="4">
    <location>
        <begin position="53"/>
        <end position="253"/>
    </location>
</feature>